<dbReference type="AlphaFoldDB" id="A0A2T7PNA9"/>
<dbReference type="STRING" id="400727.A0A2T7PNA9"/>
<dbReference type="InterPro" id="IPR000863">
    <property type="entry name" value="Sulfotransferase_dom"/>
</dbReference>
<evidence type="ECO:0000259" key="2">
    <source>
        <dbReference type="Pfam" id="PF00685"/>
    </source>
</evidence>
<accession>A0A2T7PNA9</accession>
<evidence type="ECO:0000256" key="1">
    <source>
        <dbReference type="SAM" id="Phobius"/>
    </source>
</evidence>
<dbReference type="PANTHER" id="PTHR15723:SF0">
    <property type="entry name" value="CARBOHYDRATE SULFOTRANSFERASE 15"/>
    <property type="match status" value="1"/>
</dbReference>
<feature type="transmembrane region" description="Helical" evidence="1">
    <location>
        <begin position="29"/>
        <end position="49"/>
    </location>
</feature>
<comment type="caution">
    <text evidence="3">The sequence shown here is derived from an EMBL/GenBank/DDBJ whole genome shotgun (WGS) entry which is preliminary data.</text>
</comment>
<keyword evidence="4" id="KW-1185">Reference proteome</keyword>
<dbReference type="SUPFAM" id="SSF52540">
    <property type="entry name" value="P-loop containing nucleoside triphosphate hydrolases"/>
    <property type="match status" value="1"/>
</dbReference>
<feature type="domain" description="Sulfotransferase" evidence="2">
    <location>
        <begin position="269"/>
        <end position="424"/>
    </location>
</feature>
<dbReference type="GO" id="GO:0050659">
    <property type="term" value="F:N-acetylgalactosamine 4-sulfate 6-O-sulfotransferase activity"/>
    <property type="evidence" value="ECO:0007669"/>
    <property type="project" value="TreeGrafter"/>
</dbReference>
<gene>
    <name evidence="3" type="ORF">C0Q70_06181</name>
</gene>
<dbReference type="InterPro" id="IPR052654">
    <property type="entry name" value="CS_Sulfotransferase"/>
</dbReference>
<name>A0A2T7PNA9_POMCA</name>
<dbReference type="InterPro" id="IPR027417">
    <property type="entry name" value="P-loop_NTPase"/>
</dbReference>
<sequence>MPRTKDYVGFLTPLCTWPVRGRSFNMKTYMMTLFAIGCVLQICGVLVLYHNPSSTKTPRSFVRVSSKAYQSLADHQARNHQGSMSRTAYQARGIFAKIEEVADVVESKDAIEVNNNTDPSCVERNVEYGEPRPKFDDSLKNPCWWEDSVSVREYAVGRGRPRSLGTLKCLPYFHILCCSKSGTTDLYNRIKMHREIVPNSGIFGKEQLYWGWSKYGYTNRLTKATPRSFASYLQSFTLIARRLASAAFFKQSLTKKLVTLDASPPDMWDFRGWSLLPQNKGLREPKVLTPHLMRHLYRDPKFIVLMRDPVERMYSAYLFHHMGNDSRSFHRHVLSAIAIFDRCLRSAPSHRECYFNASVTDRLPVELHFMCYAVYLKEWLAVFPRKHFLFMRTEDYKKDVRSHVLKVFQFLDLSPPTPEALNMSVNMPVVYRTRGKDKAGIYGRKHEPCYKNMSHPATRTWRHYSETPESKVYHVEPLQTKPLVWTNHILALHFLKATPSLPRSCLLPTHTPHRCLSDEPEYFSVTMKVFSATLPRMDTCGTC</sequence>
<keyword evidence="1" id="KW-1133">Transmembrane helix</keyword>
<protein>
    <recommendedName>
        <fullName evidence="2">Sulfotransferase domain-containing protein</fullName>
    </recommendedName>
</protein>
<keyword evidence="1" id="KW-0472">Membrane</keyword>
<dbReference type="EMBL" id="PZQS01000003">
    <property type="protein sequence ID" value="PVD34900.1"/>
    <property type="molecule type" value="Genomic_DNA"/>
</dbReference>
<dbReference type="Gene3D" id="3.40.50.300">
    <property type="entry name" value="P-loop containing nucleotide triphosphate hydrolases"/>
    <property type="match status" value="1"/>
</dbReference>
<evidence type="ECO:0000313" key="3">
    <source>
        <dbReference type="EMBL" id="PVD34900.1"/>
    </source>
</evidence>
<dbReference type="Proteomes" id="UP000245119">
    <property type="component" value="Linkage Group LG3"/>
</dbReference>
<proteinExistence type="predicted"/>
<evidence type="ECO:0000313" key="4">
    <source>
        <dbReference type="Proteomes" id="UP000245119"/>
    </source>
</evidence>
<keyword evidence="1" id="KW-0812">Transmembrane</keyword>
<dbReference type="PANTHER" id="PTHR15723">
    <property type="entry name" value="CARBOHYDRATE SULFOTRANSFERASE 15"/>
    <property type="match status" value="1"/>
</dbReference>
<organism evidence="3 4">
    <name type="scientific">Pomacea canaliculata</name>
    <name type="common">Golden apple snail</name>
    <dbReference type="NCBI Taxonomy" id="400727"/>
    <lineage>
        <taxon>Eukaryota</taxon>
        <taxon>Metazoa</taxon>
        <taxon>Spiralia</taxon>
        <taxon>Lophotrochozoa</taxon>
        <taxon>Mollusca</taxon>
        <taxon>Gastropoda</taxon>
        <taxon>Caenogastropoda</taxon>
        <taxon>Architaenioglossa</taxon>
        <taxon>Ampullarioidea</taxon>
        <taxon>Ampullariidae</taxon>
        <taxon>Pomacea</taxon>
    </lineage>
</organism>
<dbReference type="GO" id="GO:0019319">
    <property type="term" value="P:hexose biosynthetic process"/>
    <property type="evidence" value="ECO:0007669"/>
    <property type="project" value="TreeGrafter"/>
</dbReference>
<dbReference type="OrthoDB" id="8068875at2759"/>
<reference evidence="3 4" key="1">
    <citation type="submission" date="2018-04" db="EMBL/GenBank/DDBJ databases">
        <title>The genome of golden apple snail Pomacea canaliculata provides insight into stress tolerance and invasive adaptation.</title>
        <authorList>
            <person name="Liu C."/>
            <person name="Liu B."/>
            <person name="Ren Y."/>
            <person name="Zhang Y."/>
            <person name="Wang H."/>
            <person name="Li S."/>
            <person name="Jiang F."/>
            <person name="Yin L."/>
            <person name="Zhang G."/>
            <person name="Qian W."/>
            <person name="Fan W."/>
        </authorList>
    </citation>
    <scope>NUCLEOTIDE SEQUENCE [LARGE SCALE GENOMIC DNA]</scope>
    <source>
        <strain evidence="3">SZHN2017</strain>
        <tissue evidence="3">Muscle</tissue>
    </source>
</reference>
<dbReference type="Pfam" id="PF00685">
    <property type="entry name" value="Sulfotransfer_1"/>
    <property type="match status" value="1"/>
</dbReference>